<dbReference type="Proteomes" id="UP000199289">
    <property type="component" value="Unassembled WGS sequence"/>
</dbReference>
<gene>
    <name evidence="3" type="ORF">SAMN05216278_2413</name>
</gene>
<dbReference type="AlphaFoldDB" id="A0A1H1DH66"/>
<evidence type="ECO:0000256" key="1">
    <source>
        <dbReference type="ARBA" id="ARBA00006611"/>
    </source>
</evidence>
<evidence type="ECO:0000313" key="4">
    <source>
        <dbReference type="Proteomes" id="UP000199289"/>
    </source>
</evidence>
<evidence type="ECO:0000256" key="2">
    <source>
        <dbReference type="SAM" id="MobiDB-lite"/>
    </source>
</evidence>
<protein>
    <submittedName>
        <fullName evidence="3">Uncharacterized protein</fullName>
    </submittedName>
</protein>
<dbReference type="EMBL" id="FNKQ01000003">
    <property type="protein sequence ID" value="SDQ75823.1"/>
    <property type="molecule type" value="Genomic_DNA"/>
</dbReference>
<reference evidence="4" key="1">
    <citation type="submission" date="2016-10" db="EMBL/GenBank/DDBJ databases">
        <authorList>
            <person name="Varghese N."/>
            <person name="Submissions S."/>
        </authorList>
    </citation>
    <scope>NUCLEOTIDE SEQUENCE [LARGE SCALE GENOMIC DNA]</scope>
    <source>
        <strain evidence="4">CGMCC 1.12397</strain>
    </source>
</reference>
<dbReference type="PANTHER" id="PTHR30486:SF14">
    <property type="entry name" value="FLAGELLA ACCESSORY PROTEIN I"/>
    <property type="match status" value="1"/>
</dbReference>
<sequence length="392" mass="43895">MSRGPTLSVGGTDDANEANGRVPAPVPPSDGDAWYAPDVRAQYEVAPGVVTTVRDDGDGVGFVYEVREPGLGPREEEALEAIRSHFSVVNRRRPLTREGTSERASGGVPPKYRRVFDRLLDASPAARRRVEYYALRELRLLGEVTPLALDDRIDVVDVSDEDGSGSLVVHTRDYAPAVTEYRADAEFADRIAGERLRHYTVPFCGFDVDVVVYREHLLGDDRFTTKYAVLEPDLLPGDEELIDECKERIWEANVDEVVEDRRAFVAERARQFLSRQLTARNTRAWMEATEYRVRTALAEYGLAVPPVDRRFAEDRLDDLVYYVLRDYVGEGVLTVPIRDGHLEDVEANRVGERVKVIPRAGIGDGNRVPTNLAFEDETSFVNVVTQLAASRT</sequence>
<dbReference type="PANTHER" id="PTHR30486">
    <property type="entry name" value="TWITCHING MOTILITY PROTEIN PILT"/>
    <property type="match status" value="1"/>
</dbReference>
<evidence type="ECO:0000313" key="3">
    <source>
        <dbReference type="EMBL" id="SDQ75823.1"/>
    </source>
</evidence>
<proteinExistence type="inferred from homology"/>
<dbReference type="Gene3D" id="3.30.450.380">
    <property type="match status" value="2"/>
</dbReference>
<dbReference type="GO" id="GO:0016887">
    <property type="term" value="F:ATP hydrolysis activity"/>
    <property type="evidence" value="ECO:0007669"/>
    <property type="project" value="InterPro"/>
</dbReference>
<comment type="similarity">
    <text evidence="1">Belongs to the GSP E family.</text>
</comment>
<feature type="region of interest" description="Disordered" evidence="2">
    <location>
        <begin position="1"/>
        <end position="34"/>
    </location>
</feature>
<name>A0A1H1DH66_9EURY</name>
<dbReference type="InterPro" id="IPR050921">
    <property type="entry name" value="T4SS_GSP_E_ATPase"/>
</dbReference>
<accession>A0A1H1DH66</accession>
<organism evidence="3 4">
    <name type="scientific">Halopelagius longus</name>
    <dbReference type="NCBI Taxonomy" id="1236180"/>
    <lineage>
        <taxon>Archaea</taxon>
        <taxon>Methanobacteriati</taxon>
        <taxon>Methanobacteriota</taxon>
        <taxon>Stenosarchaea group</taxon>
        <taxon>Halobacteria</taxon>
        <taxon>Halobacteriales</taxon>
        <taxon>Haloferacaceae</taxon>
    </lineage>
</organism>